<organism evidence="1">
    <name type="scientific">Myoviridae sp. ctoNH1</name>
    <dbReference type="NCBI Taxonomy" id="2826695"/>
    <lineage>
        <taxon>Viruses</taxon>
        <taxon>Duplodnaviria</taxon>
        <taxon>Heunggongvirae</taxon>
        <taxon>Uroviricota</taxon>
        <taxon>Caudoviricetes</taxon>
    </lineage>
</organism>
<sequence>MSLKIVVIYWPQKLMFIGTNESHNIDGIWIAIFILFQYD</sequence>
<proteinExistence type="predicted"/>
<evidence type="ECO:0000313" key="1">
    <source>
        <dbReference type="EMBL" id="DAE21819.1"/>
    </source>
</evidence>
<name>A0A8S5QSP8_9CAUD</name>
<accession>A0A8S5QSP8</accession>
<protein>
    <submittedName>
        <fullName evidence="1">Uncharacterized protein</fullName>
    </submittedName>
</protein>
<reference evidence="1" key="1">
    <citation type="journal article" date="2021" name="Proc. Natl. Acad. Sci. U.S.A.">
        <title>A Catalog of Tens of Thousands of Viruses from Human Metagenomes Reveals Hidden Associations with Chronic Diseases.</title>
        <authorList>
            <person name="Tisza M.J."/>
            <person name="Buck C.B."/>
        </authorList>
    </citation>
    <scope>NUCLEOTIDE SEQUENCE</scope>
    <source>
        <strain evidence="1">CtoNH1</strain>
    </source>
</reference>
<dbReference type="EMBL" id="BK015718">
    <property type="protein sequence ID" value="DAE21819.1"/>
    <property type="molecule type" value="Genomic_DNA"/>
</dbReference>